<evidence type="ECO:0000313" key="4">
    <source>
        <dbReference type="Proteomes" id="UP001396334"/>
    </source>
</evidence>
<feature type="domain" description="AMP-dependent synthetase/ligase" evidence="2">
    <location>
        <begin position="61"/>
        <end position="151"/>
    </location>
</feature>
<keyword evidence="1" id="KW-0812">Transmembrane</keyword>
<keyword evidence="1" id="KW-0472">Membrane</keyword>
<dbReference type="PANTHER" id="PTHR43813">
    <property type="entry name" value="ACYL-ACTIVATING ENZYME 16, CHLOROPLASTIC-RELATED"/>
    <property type="match status" value="1"/>
</dbReference>
<proteinExistence type="predicted"/>
<dbReference type="PANTHER" id="PTHR43813:SF1">
    <property type="entry name" value="ACYL-ACTIVATING ENZYME 16, CHLOROPLASTIC-RELATED"/>
    <property type="match status" value="1"/>
</dbReference>
<accession>A0ABR2NB60</accession>
<evidence type="ECO:0000313" key="3">
    <source>
        <dbReference type="EMBL" id="KAK8973260.1"/>
    </source>
</evidence>
<feature type="transmembrane region" description="Helical" evidence="1">
    <location>
        <begin position="21"/>
        <end position="41"/>
    </location>
</feature>
<name>A0ABR2NB60_9ROSI</name>
<keyword evidence="4" id="KW-1185">Reference proteome</keyword>
<dbReference type="Proteomes" id="UP001396334">
    <property type="component" value="Unassembled WGS sequence"/>
</dbReference>
<reference evidence="3 4" key="1">
    <citation type="journal article" date="2024" name="G3 (Bethesda)">
        <title>Genome assembly of Hibiscus sabdariffa L. provides insights into metabolisms of medicinal natural products.</title>
        <authorList>
            <person name="Kim T."/>
        </authorList>
    </citation>
    <scope>NUCLEOTIDE SEQUENCE [LARGE SCALE GENOMIC DNA]</scope>
    <source>
        <strain evidence="3">TK-2024</strain>
        <tissue evidence="3">Old leaves</tissue>
    </source>
</reference>
<dbReference type="InterPro" id="IPR052987">
    <property type="entry name" value="Chloroplast_AMP-bd_Enzymes"/>
</dbReference>
<protein>
    <recommendedName>
        <fullName evidence="2">AMP-dependent synthetase/ligase domain-containing protein</fullName>
    </recommendedName>
</protein>
<dbReference type="Gene3D" id="3.30.300.30">
    <property type="match status" value="1"/>
</dbReference>
<keyword evidence="1" id="KW-1133">Transmembrane helix</keyword>
<comment type="caution">
    <text evidence="3">The sequence shown here is derived from an EMBL/GenBank/DDBJ whole genome shotgun (WGS) entry which is preliminary data.</text>
</comment>
<dbReference type="InterPro" id="IPR000873">
    <property type="entry name" value="AMP-dep_synth/lig_dom"/>
</dbReference>
<dbReference type="Pfam" id="PF00501">
    <property type="entry name" value="AMP-binding"/>
    <property type="match status" value="1"/>
</dbReference>
<dbReference type="Pfam" id="PF23562">
    <property type="entry name" value="AMP-binding_C_3"/>
    <property type="match status" value="1"/>
</dbReference>
<dbReference type="EMBL" id="JBBPBN010000188">
    <property type="protein sequence ID" value="KAK8973260.1"/>
    <property type="molecule type" value="Genomic_DNA"/>
</dbReference>
<sequence length="330" mass="36318">MELKRIYEGQYVTGNPKQPSYLVSMLDCLWARIIAVILWPLHVLAKKLVYEKIHSAIGISKAGISGGGSLPVHIDRFFEAIGVTVQNGYGLTESSPVVAARRRYCNVLGSVGHPIQHTEFEIVDSETGEVLPPGSKGIVKVRGPQVMKGYYKNPLATKQALDDDGWLDTGDIGWIAPHHSAGRSRRCGGVIVIEGRAKDTIVLSSGENVEPLEIEEAAMRSSLIQQIVVVGQDQRRLGAIIVPNKDEVLQAAQNSSIVDPDAVDLDRDKMTGLLYEELSRWTSKCSFQVGPILVVDEPFTIDSGLMTPTMKIRRDRVVAQYKEEIANLYK</sequence>
<organism evidence="3 4">
    <name type="scientific">Hibiscus sabdariffa</name>
    <name type="common">roselle</name>
    <dbReference type="NCBI Taxonomy" id="183260"/>
    <lineage>
        <taxon>Eukaryota</taxon>
        <taxon>Viridiplantae</taxon>
        <taxon>Streptophyta</taxon>
        <taxon>Embryophyta</taxon>
        <taxon>Tracheophyta</taxon>
        <taxon>Spermatophyta</taxon>
        <taxon>Magnoliopsida</taxon>
        <taxon>eudicotyledons</taxon>
        <taxon>Gunneridae</taxon>
        <taxon>Pentapetalae</taxon>
        <taxon>rosids</taxon>
        <taxon>malvids</taxon>
        <taxon>Malvales</taxon>
        <taxon>Malvaceae</taxon>
        <taxon>Malvoideae</taxon>
        <taxon>Hibiscus</taxon>
    </lineage>
</organism>
<evidence type="ECO:0000256" key="1">
    <source>
        <dbReference type="SAM" id="Phobius"/>
    </source>
</evidence>
<dbReference type="SUPFAM" id="SSF56801">
    <property type="entry name" value="Acetyl-CoA synthetase-like"/>
    <property type="match status" value="1"/>
</dbReference>
<gene>
    <name evidence="3" type="ORF">V6N11_034358</name>
</gene>
<dbReference type="Gene3D" id="2.30.38.10">
    <property type="entry name" value="Luciferase, Domain 3"/>
    <property type="match status" value="1"/>
</dbReference>
<dbReference type="InterPro" id="IPR045851">
    <property type="entry name" value="AMP-bd_C_sf"/>
</dbReference>
<evidence type="ECO:0000259" key="2">
    <source>
        <dbReference type="Pfam" id="PF00501"/>
    </source>
</evidence>
<dbReference type="Gene3D" id="3.40.50.980">
    <property type="match status" value="1"/>
</dbReference>